<reference evidence="2 3" key="1">
    <citation type="journal article" date="2017" name="Int. J. Syst. Evol. Microbiol.">
        <title>Solibacillus kalamii sp. nov., isolated from a high-efficiency particulate arrestance filter system used in the International Space Station.</title>
        <authorList>
            <person name="Checinska Sielaff A."/>
            <person name="Kumar R.M."/>
            <person name="Pal D."/>
            <person name="Mayilraj S."/>
            <person name="Venkateswaran K."/>
        </authorList>
    </citation>
    <scope>NUCLEOTIDE SEQUENCE [LARGE SCALE GENOMIC DNA]</scope>
    <source>
        <strain evidence="2 3">ISSFR-015</strain>
    </source>
</reference>
<keyword evidence="3" id="KW-1185">Reference proteome</keyword>
<feature type="domain" description="VWFA" evidence="1">
    <location>
        <begin position="294"/>
        <end position="460"/>
    </location>
</feature>
<evidence type="ECO:0000259" key="1">
    <source>
        <dbReference type="SMART" id="SM00327"/>
    </source>
</evidence>
<dbReference type="SUPFAM" id="SSF53300">
    <property type="entry name" value="vWA-like"/>
    <property type="match status" value="1"/>
</dbReference>
<gene>
    <name evidence="2" type="ORF">CBM15_09470</name>
</gene>
<organism evidence="2 3">
    <name type="scientific">Solibacillus kalamii</name>
    <dbReference type="NCBI Taxonomy" id="1748298"/>
    <lineage>
        <taxon>Bacteria</taxon>
        <taxon>Bacillati</taxon>
        <taxon>Bacillota</taxon>
        <taxon>Bacilli</taxon>
        <taxon>Bacillales</taxon>
        <taxon>Caryophanaceae</taxon>
        <taxon>Solibacillus</taxon>
    </lineage>
</organism>
<dbReference type="Gene3D" id="3.40.50.410">
    <property type="entry name" value="von Willebrand factor, type A domain"/>
    <property type="match status" value="1"/>
</dbReference>
<dbReference type="SMART" id="SM00327">
    <property type="entry name" value="VWA"/>
    <property type="match status" value="1"/>
</dbReference>
<dbReference type="Proteomes" id="UP000196594">
    <property type="component" value="Unassembled WGS sequence"/>
</dbReference>
<name>A0ABX3ZH86_9BACL</name>
<evidence type="ECO:0000313" key="3">
    <source>
        <dbReference type="Proteomes" id="UP000196594"/>
    </source>
</evidence>
<proteinExistence type="predicted"/>
<dbReference type="Pfam" id="PF13519">
    <property type="entry name" value="VWA_2"/>
    <property type="match status" value="1"/>
</dbReference>
<dbReference type="PANTHER" id="PTHR36846">
    <property type="entry name" value="PROTEIN VIAA"/>
    <property type="match status" value="1"/>
</dbReference>
<protein>
    <submittedName>
        <fullName evidence="2">AAA family ATPase</fullName>
    </submittedName>
</protein>
<accession>A0ABX3ZH86</accession>
<dbReference type="EMBL" id="NHNT01000005">
    <property type="protein sequence ID" value="OUZ39086.1"/>
    <property type="molecule type" value="Genomic_DNA"/>
</dbReference>
<comment type="caution">
    <text evidence="2">The sequence shown here is derived from an EMBL/GenBank/DDBJ whole genome shotgun (WGS) entry which is preliminary data.</text>
</comment>
<dbReference type="InterPro" id="IPR036465">
    <property type="entry name" value="vWFA_dom_sf"/>
</dbReference>
<evidence type="ECO:0000313" key="2">
    <source>
        <dbReference type="EMBL" id="OUZ39086.1"/>
    </source>
</evidence>
<dbReference type="PANTHER" id="PTHR36846:SF1">
    <property type="entry name" value="PROTEIN VIAA"/>
    <property type="match status" value="1"/>
</dbReference>
<dbReference type="InterPro" id="IPR002035">
    <property type="entry name" value="VWF_A"/>
</dbReference>
<dbReference type="RefSeq" id="WP_087617291.1">
    <property type="nucleotide sequence ID" value="NZ_JAFBEY010000001.1"/>
</dbReference>
<sequence length="460" mass="52768">MSENIHVIYSRTVFESSTEQKARFNELLKMATLLNDSCIAGEKIVSGFTNIIGDCWHAFYYKAPVINENAKQLDKVQYDFMKELLKNEEYNQWHALTKGDELLSVLTSVSIAEQLLKSFQYYEEQKNPFQIEQLEAFQKQQQIPSEADDLPQKREYLKQLSKTSIGMMLQENKKNIHQTKTAVMKVGTMDGKKLEQVPLSDQFKLAKMISERKELHKIAELVGRFKKIAIKKQKAKQAQTIQHHSVSFGHELSRLLPAELANYMLGHSKLDFLKRLSEQQTLVFNKKGKERQGKGPIIVCMDESSSMTSIKAQSKAFCIALLNIAKKQRRDFAIIPFATNVGEIKFFRKGQAKTQELIQFSDSFIGGGTNYELPLREALKLLKKSEFKKADLLFVTDGSSFLPSRFIEEFAQIKKQKQFECTSIVLTNLINTVDLNVVDRFSDRVIEVNELFEAEDAFVL</sequence>